<dbReference type="PANTHER" id="PTHR13710:SF153">
    <property type="entry name" value="RECQ-LIKE DNA HELICASE BLM"/>
    <property type="match status" value="1"/>
</dbReference>
<feature type="domain" description="Helicase ATP-binding" evidence="14">
    <location>
        <begin position="716"/>
        <end position="897"/>
    </location>
</feature>
<evidence type="ECO:0000256" key="5">
    <source>
        <dbReference type="ARBA" id="ARBA00022806"/>
    </source>
</evidence>
<dbReference type="GO" id="GO:0009378">
    <property type="term" value="F:four-way junction helicase activity"/>
    <property type="evidence" value="ECO:0007669"/>
    <property type="project" value="TreeGrafter"/>
</dbReference>
<feature type="compositionally biased region" description="Polar residues" evidence="13">
    <location>
        <begin position="136"/>
        <end position="166"/>
    </location>
</feature>
<proteinExistence type="inferred from homology"/>
<dbReference type="EC" id="5.6.2.4" evidence="11"/>
<evidence type="ECO:0000256" key="13">
    <source>
        <dbReference type="SAM" id="MobiDB-lite"/>
    </source>
</evidence>
<organism evidence="16 17">
    <name type="scientific">Thermothielavioides terrestris</name>
    <dbReference type="NCBI Taxonomy" id="2587410"/>
    <lineage>
        <taxon>Eukaryota</taxon>
        <taxon>Fungi</taxon>
        <taxon>Dikarya</taxon>
        <taxon>Ascomycota</taxon>
        <taxon>Pezizomycotina</taxon>
        <taxon>Sordariomycetes</taxon>
        <taxon>Sordariomycetidae</taxon>
        <taxon>Sordariales</taxon>
        <taxon>Chaetomiaceae</taxon>
        <taxon>Thermothielavioides</taxon>
    </lineage>
</organism>
<dbReference type="InterPro" id="IPR004589">
    <property type="entry name" value="DNA_helicase_ATP-dep_RecQ"/>
</dbReference>
<keyword evidence="4" id="KW-0378">Hydrolase</keyword>
<keyword evidence="6" id="KW-0067">ATP-binding</keyword>
<feature type="compositionally biased region" description="Polar residues" evidence="13">
    <location>
        <begin position="321"/>
        <end position="330"/>
    </location>
</feature>
<dbReference type="SMART" id="SM00490">
    <property type="entry name" value="HELICc"/>
    <property type="match status" value="1"/>
</dbReference>
<keyword evidence="12" id="KW-0175">Coiled coil</keyword>
<dbReference type="CDD" id="cd17920">
    <property type="entry name" value="DEXHc_RecQ"/>
    <property type="match status" value="1"/>
</dbReference>
<dbReference type="Proteomes" id="UP000289323">
    <property type="component" value="Unassembled WGS sequence"/>
</dbReference>
<accession>A0A446B8D8</accession>
<dbReference type="Pfam" id="PF00271">
    <property type="entry name" value="Helicase_C"/>
    <property type="match status" value="1"/>
</dbReference>
<feature type="compositionally biased region" description="Acidic residues" evidence="13">
    <location>
        <begin position="1311"/>
        <end position="1322"/>
    </location>
</feature>
<feature type="compositionally biased region" description="Polar residues" evidence="13">
    <location>
        <begin position="601"/>
        <end position="611"/>
    </location>
</feature>
<evidence type="ECO:0000256" key="7">
    <source>
        <dbReference type="ARBA" id="ARBA00023125"/>
    </source>
</evidence>
<feature type="region of interest" description="Disordered" evidence="13">
    <location>
        <begin position="515"/>
        <end position="559"/>
    </location>
</feature>
<dbReference type="FunFam" id="3.40.50.300:FF:000340">
    <property type="entry name" value="Bloom syndrome, RecQ helicase"/>
    <property type="match status" value="1"/>
</dbReference>
<feature type="region of interest" description="Disordered" evidence="13">
    <location>
        <begin position="1223"/>
        <end position="1351"/>
    </location>
</feature>
<dbReference type="InterPro" id="IPR002464">
    <property type="entry name" value="DNA/RNA_helicase_DEAH_CS"/>
</dbReference>
<feature type="domain" description="Helicase C-terminal" evidence="15">
    <location>
        <begin position="905"/>
        <end position="1069"/>
    </location>
</feature>
<name>A0A446B8D8_9PEZI</name>
<dbReference type="InterPro" id="IPR036388">
    <property type="entry name" value="WH-like_DNA-bd_sf"/>
</dbReference>
<dbReference type="GO" id="GO:0006312">
    <property type="term" value="P:mitotic recombination"/>
    <property type="evidence" value="ECO:0007669"/>
    <property type="project" value="UniProtKB-ARBA"/>
</dbReference>
<evidence type="ECO:0000256" key="2">
    <source>
        <dbReference type="ARBA" id="ARBA00005446"/>
    </source>
</evidence>
<dbReference type="GO" id="GO:0043138">
    <property type="term" value="F:3'-5' DNA helicase activity"/>
    <property type="evidence" value="ECO:0007669"/>
    <property type="project" value="UniProtKB-EC"/>
</dbReference>
<feature type="compositionally biased region" description="Acidic residues" evidence="13">
    <location>
        <begin position="1489"/>
        <end position="1510"/>
    </location>
</feature>
<feature type="compositionally biased region" description="Basic residues" evidence="13">
    <location>
        <begin position="1572"/>
        <end position="1583"/>
    </location>
</feature>
<evidence type="ECO:0000313" key="17">
    <source>
        <dbReference type="Proteomes" id="UP000289323"/>
    </source>
</evidence>
<dbReference type="GO" id="GO:0031573">
    <property type="term" value="P:mitotic intra-S DNA damage checkpoint signaling"/>
    <property type="evidence" value="ECO:0007669"/>
    <property type="project" value="UniProtKB-ARBA"/>
</dbReference>
<feature type="region of interest" description="Disordered" evidence="13">
    <location>
        <begin position="645"/>
        <end position="665"/>
    </location>
</feature>
<dbReference type="GO" id="GO:0005524">
    <property type="term" value="F:ATP binding"/>
    <property type="evidence" value="ECO:0007669"/>
    <property type="project" value="UniProtKB-KW"/>
</dbReference>
<dbReference type="Gene3D" id="3.40.50.300">
    <property type="entry name" value="P-loop containing nucleotide triphosphate hydrolases"/>
    <property type="match status" value="2"/>
</dbReference>
<dbReference type="InterPro" id="IPR001650">
    <property type="entry name" value="Helicase_C-like"/>
</dbReference>
<dbReference type="SMART" id="SM00487">
    <property type="entry name" value="DEXDc"/>
    <property type="match status" value="1"/>
</dbReference>
<dbReference type="SUPFAM" id="SSF52540">
    <property type="entry name" value="P-loop containing nucleoside triphosphate hydrolases"/>
    <property type="match status" value="2"/>
</dbReference>
<feature type="compositionally biased region" description="Basic and acidic residues" evidence="13">
    <location>
        <begin position="52"/>
        <end position="67"/>
    </location>
</feature>
<dbReference type="FunFam" id="3.40.50.300:FF:000296">
    <property type="entry name" value="ATP-dependent DNA helicase RecQ"/>
    <property type="match status" value="1"/>
</dbReference>
<dbReference type="SMART" id="SM00956">
    <property type="entry name" value="RQC"/>
    <property type="match status" value="1"/>
</dbReference>
<evidence type="ECO:0000256" key="3">
    <source>
        <dbReference type="ARBA" id="ARBA00022741"/>
    </source>
</evidence>
<reference evidence="16 17" key="1">
    <citation type="submission" date="2018-04" db="EMBL/GenBank/DDBJ databases">
        <authorList>
            <person name="Huttner S."/>
            <person name="Dainat J."/>
        </authorList>
    </citation>
    <scope>NUCLEOTIDE SEQUENCE [LARGE SCALE GENOMIC DNA]</scope>
</reference>
<feature type="compositionally biased region" description="Basic and acidic residues" evidence="13">
    <location>
        <begin position="76"/>
        <end position="98"/>
    </location>
</feature>
<keyword evidence="8" id="KW-0413">Isomerase</keyword>
<dbReference type="CDD" id="cd18794">
    <property type="entry name" value="SF2_C_RecQ"/>
    <property type="match status" value="1"/>
</dbReference>
<protein>
    <recommendedName>
        <fullName evidence="11">DNA 3'-5' helicase</fullName>
        <ecNumber evidence="11">5.6.2.4</ecNumber>
    </recommendedName>
</protein>
<dbReference type="PROSITE" id="PS51192">
    <property type="entry name" value="HELICASE_ATP_BIND_1"/>
    <property type="match status" value="1"/>
</dbReference>
<dbReference type="Pfam" id="PF16124">
    <property type="entry name" value="RecQ_Zn_bind"/>
    <property type="match status" value="1"/>
</dbReference>
<keyword evidence="7" id="KW-0238">DNA-binding</keyword>
<feature type="compositionally biased region" description="Polar residues" evidence="13">
    <location>
        <begin position="515"/>
        <end position="531"/>
    </location>
</feature>
<dbReference type="PANTHER" id="PTHR13710">
    <property type="entry name" value="DNA HELICASE RECQ FAMILY MEMBER"/>
    <property type="match status" value="1"/>
</dbReference>
<dbReference type="InterPro" id="IPR014001">
    <property type="entry name" value="Helicase_ATP-bd"/>
</dbReference>
<dbReference type="GO" id="GO:0000729">
    <property type="term" value="P:DNA double-strand break processing"/>
    <property type="evidence" value="ECO:0007669"/>
    <property type="project" value="UniProtKB-ARBA"/>
</dbReference>
<evidence type="ECO:0000256" key="9">
    <source>
        <dbReference type="ARBA" id="ARBA00023242"/>
    </source>
</evidence>
<dbReference type="GO" id="GO:0006260">
    <property type="term" value="P:DNA replication"/>
    <property type="evidence" value="ECO:0007669"/>
    <property type="project" value="InterPro"/>
</dbReference>
<dbReference type="GO" id="GO:0000724">
    <property type="term" value="P:double-strand break repair via homologous recombination"/>
    <property type="evidence" value="ECO:0007669"/>
    <property type="project" value="UniProtKB-ARBA"/>
</dbReference>
<dbReference type="NCBIfam" id="TIGR00614">
    <property type="entry name" value="recQ_fam"/>
    <property type="match status" value="1"/>
</dbReference>
<dbReference type="InterPro" id="IPR032284">
    <property type="entry name" value="RecQ_Zn-bd"/>
</dbReference>
<dbReference type="InterPro" id="IPR011545">
    <property type="entry name" value="DEAD/DEAH_box_helicase_dom"/>
</dbReference>
<evidence type="ECO:0000256" key="10">
    <source>
        <dbReference type="ARBA" id="ARBA00034617"/>
    </source>
</evidence>
<dbReference type="GO" id="GO:0003677">
    <property type="term" value="F:DNA binding"/>
    <property type="evidence" value="ECO:0007669"/>
    <property type="project" value="UniProtKB-KW"/>
</dbReference>
<dbReference type="Pfam" id="PF00270">
    <property type="entry name" value="DEAD"/>
    <property type="match status" value="1"/>
</dbReference>
<dbReference type="Pfam" id="PF09382">
    <property type="entry name" value="RQC"/>
    <property type="match status" value="1"/>
</dbReference>
<evidence type="ECO:0000256" key="8">
    <source>
        <dbReference type="ARBA" id="ARBA00023235"/>
    </source>
</evidence>
<comment type="similarity">
    <text evidence="2">Belongs to the helicase family. RecQ subfamily.</text>
</comment>
<evidence type="ECO:0000256" key="4">
    <source>
        <dbReference type="ARBA" id="ARBA00022801"/>
    </source>
</evidence>
<keyword evidence="5" id="KW-0347">Helicase</keyword>
<dbReference type="GO" id="GO:0016787">
    <property type="term" value="F:hydrolase activity"/>
    <property type="evidence" value="ECO:0007669"/>
    <property type="project" value="UniProtKB-KW"/>
</dbReference>
<feature type="compositionally biased region" description="Polar residues" evidence="13">
    <location>
        <begin position="258"/>
        <end position="270"/>
    </location>
</feature>
<comment type="subcellular location">
    <subcellularLocation>
        <location evidence="1">Nucleus</location>
    </subcellularLocation>
</comment>
<feature type="compositionally biased region" description="Polar residues" evidence="13">
    <location>
        <begin position="541"/>
        <end position="559"/>
    </location>
</feature>
<dbReference type="InterPro" id="IPR018982">
    <property type="entry name" value="RQC_domain"/>
</dbReference>
<feature type="compositionally biased region" description="Acidic residues" evidence="13">
    <location>
        <begin position="572"/>
        <end position="584"/>
    </location>
</feature>
<evidence type="ECO:0000259" key="15">
    <source>
        <dbReference type="PROSITE" id="PS51194"/>
    </source>
</evidence>
<evidence type="ECO:0000256" key="1">
    <source>
        <dbReference type="ARBA" id="ARBA00004123"/>
    </source>
</evidence>
<dbReference type="InterPro" id="IPR027417">
    <property type="entry name" value="P-loop_NTPase"/>
</dbReference>
<dbReference type="Gene3D" id="1.10.10.10">
    <property type="entry name" value="Winged helix-like DNA-binding domain superfamily/Winged helix DNA-binding domain"/>
    <property type="match status" value="1"/>
</dbReference>
<feature type="compositionally biased region" description="Basic and acidic residues" evidence="13">
    <location>
        <begin position="302"/>
        <end position="315"/>
    </location>
</feature>
<keyword evidence="9" id="KW-0539">Nucleus</keyword>
<dbReference type="GO" id="GO:0005634">
    <property type="term" value="C:nucleus"/>
    <property type="evidence" value="ECO:0007669"/>
    <property type="project" value="UniProtKB-SubCell"/>
</dbReference>
<evidence type="ECO:0000313" key="16">
    <source>
        <dbReference type="EMBL" id="SPQ18732.1"/>
    </source>
</evidence>
<feature type="compositionally biased region" description="Acidic residues" evidence="13">
    <location>
        <begin position="1285"/>
        <end position="1297"/>
    </location>
</feature>
<evidence type="ECO:0000259" key="14">
    <source>
        <dbReference type="PROSITE" id="PS51192"/>
    </source>
</evidence>
<gene>
    <name evidence="16" type="ORF">TT172_LOCUS1151</name>
</gene>
<feature type="region of interest" description="Disordered" evidence="13">
    <location>
        <begin position="572"/>
        <end position="611"/>
    </location>
</feature>
<keyword evidence="3" id="KW-0547">Nucleotide-binding</keyword>
<evidence type="ECO:0000256" key="11">
    <source>
        <dbReference type="ARBA" id="ARBA00034808"/>
    </source>
</evidence>
<sequence>MSPASGCSDAWKPRSAPLTAGAPDVDYQLSSDPLDLTESDKYDGSSSVLGFGEDKRLWREDFAERPEPISSRVKKPGAEKLPHGSGAHKMETSGHRGDEDEFPDIDDLIPPSSVLKSVARRREPPPQVTGIESPCAQLSTGLASHASHTFVQKSTSTSGMTRSAKQGTRESDFELPHGGLNRTPSPPLPRPDLLSSSRKRKTPSSPDPLDGEDPELEVGFYAQASNKPKRTRHDIVLDSEDDCIAPPTHQPPVAPKSMGTNLETPSSTPLETRPKGSSDPLRPSKTPHPKSSVDCPSSDTTGEPRSDEALPRQDDRDEQDSQGSQTSASLERNKNILGLFLARPSVLESKALFLQDQLRKNKEEFTECLRVNAPKDERDRIRRARDALVQRQKALSAIEAEHKAFKELSNRRENLLTELGNAFADGLDTTEDEARLDELSEEIKKKEAALIRNLAAAGIDDLDFLKDPNDSIAAPDSPTTPVVFATQPPHKLRLDDSSNKIPVIPECNSQVVLQTQSSQIRTHGARASSSARGLRLPPAPSASQARGSATSNSPSIEVNTGERTCIEICDDDDVYDRGDDEDWMALDNHSSPPRPDLPQPRAQTPTNLTRTSLTDYFGDGSDEEEMLAVANSFEQQQAMLAARPHAHRERSALSESSGNAGPPVRKRLTAKSAPLRQPKASINPELMKYPWSEDVRRALKDRFRMTGFRHNQLEAINATLAGKDAFVLMPTGGGKSLCYQLPAMVNSGKTRGITLVISPLLSLMNDQVAHLKRLNILATSFNGSINSELRNHILSVFREENPEHFIQLLYATPEMLTSSPAFRKGIETLYRKKKLARIVIDEAHCVSHWGHDFRPDYKALGQFRLAFTGVPVMALTATATSNVIADIKHNLSMEGCEVFSQSFNRPNLYYEVIEKQTRFIQGMGEMITKKYPGQSGIVYTLSRKSAEGTASTLATKHGIKARYYHAMMDPESKAEVQRKWQEGEIHVVVATIAFGMGIDKPDVRFVIHQNLPKSLEGYYQETGRAGRDGQPSDCYLYFSYGDVPALRRMINEDKDKPKEEKERQHAMLNRMVTYCESTHTCRRVQILQYFGERFDAAQCNDKCDNCRNGKKNGAAVLEDFTDCALALLEAVRELGKVTLGKLVEIVTASKNVGKHQAIAGFARCKGMKNHEVQRVVMALHDEGALTDVQLLCESNGIPITNFQLGHRVARGYFEGERRLRLTVPRTDPAPAQAWDQSRTTNLDDAPSAATKTARSRRPPPSTNVSSPVLSVSRKRKDKSVMATVLDEEDDDRESDDGPELHPNGYEKDDFVVSDDGEEEDAFDPSPPRRRHPPQQRQATLDELGPPISRDPRLEEAGLDEVHQDIVHAFVSRAHEVEESLRNRHGLRRPLFTEQQYREMAIRWTTSVAQMYTIRGVDKTKVDLYGAKFASLVQQFHAQYREMMGQSAQSSSAAVIAPPRAKKKEVVDLISDDEDYEMSGDSRGFRLGREEEDGDTSEDGYEEDEEAEEDLGPSHYFADRAARASPPADHAENPSVQRWQRRFEQLNMASKKAATGLYNHEGAGRAPGTSYRSGKKSYHKHRGGGHSFSRASSTSGVSKHKGSVSRQLGRSHTPAGNARSKSASGSKKPGLGSGISTMPY</sequence>
<feature type="region of interest" description="Disordered" evidence="13">
    <location>
        <begin position="1466"/>
        <end position="1639"/>
    </location>
</feature>
<dbReference type="PROSITE" id="PS51194">
    <property type="entry name" value="HELICASE_CTER"/>
    <property type="match status" value="1"/>
</dbReference>
<comment type="catalytic activity">
    <reaction evidence="10">
        <text>Couples ATP hydrolysis with the unwinding of duplex DNA by translocating in the 3'-5' direction.</text>
        <dbReference type="EC" id="5.6.2.4"/>
    </reaction>
</comment>
<evidence type="ECO:0000256" key="6">
    <source>
        <dbReference type="ARBA" id="ARBA00022840"/>
    </source>
</evidence>
<dbReference type="PROSITE" id="PS00690">
    <property type="entry name" value="DEAH_ATP_HELICASE"/>
    <property type="match status" value="1"/>
</dbReference>
<evidence type="ECO:0000256" key="12">
    <source>
        <dbReference type="SAM" id="Coils"/>
    </source>
</evidence>
<dbReference type="GO" id="GO:0031422">
    <property type="term" value="C:RecQ family helicase-topoisomerase III complex"/>
    <property type="evidence" value="ECO:0007669"/>
    <property type="project" value="UniProtKB-ARBA"/>
</dbReference>
<dbReference type="GO" id="GO:0005737">
    <property type="term" value="C:cytoplasm"/>
    <property type="evidence" value="ECO:0007669"/>
    <property type="project" value="TreeGrafter"/>
</dbReference>
<feature type="region of interest" description="Disordered" evidence="13">
    <location>
        <begin position="1"/>
        <end position="330"/>
    </location>
</feature>
<dbReference type="EMBL" id="OUUZ01000001">
    <property type="protein sequence ID" value="SPQ18732.1"/>
    <property type="molecule type" value="Genomic_DNA"/>
</dbReference>
<feature type="coiled-coil region" evidence="12">
    <location>
        <begin position="398"/>
        <end position="456"/>
    </location>
</feature>